<keyword evidence="5 7" id="KW-1133">Transmembrane helix</keyword>
<feature type="transmembrane region" description="Helical" evidence="7">
    <location>
        <begin position="75"/>
        <end position="93"/>
    </location>
</feature>
<protein>
    <submittedName>
        <fullName evidence="8">Na+/H+ antiporter subunit E</fullName>
    </submittedName>
</protein>
<sequence length="176" mass="20467">MKNLNFRKEIKFFSLSFIILFVLWTVLSGYFEPFFIFCGVFSCIFTSFIFRRLINAERALSQILNSTSRLSFYKLVSYIPWLIYQIILSSVYVTKKVLQLKSKLEPIIILRKCKGHNDESIALFANSVTITPGTLTINVESKQKTYFSTMYLIDKDLESGISEIENKILKILRSVK</sequence>
<dbReference type="EMBL" id="CP037426">
    <property type="protein sequence ID" value="QGT16434.1"/>
    <property type="molecule type" value="Genomic_DNA"/>
</dbReference>
<dbReference type="PANTHER" id="PTHR34584">
    <property type="entry name" value="NA(+)/H(+) ANTIPORTER SUBUNIT E1"/>
    <property type="match status" value="1"/>
</dbReference>
<name>A0A6I6CP74_WOLPI</name>
<evidence type="ECO:0000256" key="4">
    <source>
        <dbReference type="ARBA" id="ARBA00022692"/>
    </source>
</evidence>
<dbReference type="Pfam" id="PF01899">
    <property type="entry name" value="MNHE"/>
    <property type="match status" value="1"/>
</dbReference>
<evidence type="ECO:0000256" key="7">
    <source>
        <dbReference type="SAM" id="Phobius"/>
    </source>
</evidence>
<keyword evidence="4 7" id="KW-0812">Transmembrane</keyword>
<evidence type="ECO:0000256" key="6">
    <source>
        <dbReference type="ARBA" id="ARBA00023136"/>
    </source>
</evidence>
<dbReference type="Proteomes" id="UP000422744">
    <property type="component" value="Chromosome"/>
</dbReference>
<organism evidence="8 9">
    <name type="scientific">Wolbachia pipientis</name>
    <dbReference type="NCBI Taxonomy" id="955"/>
    <lineage>
        <taxon>Bacteria</taxon>
        <taxon>Pseudomonadati</taxon>
        <taxon>Pseudomonadota</taxon>
        <taxon>Alphaproteobacteria</taxon>
        <taxon>Rickettsiales</taxon>
        <taxon>Anaplasmataceae</taxon>
        <taxon>Wolbachieae</taxon>
        <taxon>Wolbachia</taxon>
    </lineage>
</organism>
<keyword evidence="3" id="KW-1003">Cell membrane</keyword>
<dbReference type="InterPro" id="IPR002758">
    <property type="entry name" value="Cation_antiport_E"/>
</dbReference>
<feature type="transmembrane region" description="Helical" evidence="7">
    <location>
        <begin position="34"/>
        <end position="54"/>
    </location>
</feature>
<reference evidence="8 9" key="1">
    <citation type="submission" date="2019-03" db="EMBL/GenBank/DDBJ databases">
        <title>Wolbachia endosymbiont of Haematobia irritans wIrr.</title>
        <authorList>
            <person name="Parry R.H."/>
            <person name="Asgari S."/>
        </authorList>
    </citation>
    <scope>NUCLEOTIDE SEQUENCE [LARGE SCALE GENOMIC DNA]</scope>
    <source>
        <strain evidence="9">wIrr</strain>
    </source>
</reference>
<evidence type="ECO:0000313" key="8">
    <source>
        <dbReference type="EMBL" id="QGT16434.1"/>
    </source>
</evidence>
<dbReference type="PANTHER" id="PTHR34584:SF1">
    <property type="entry name" value="NA(+)_H(+) ANTIPORTER SUBUNIT E1"/>
    <property type="match status" value="1"/>
</dbReference>
<dbReference type="NCBIfam" id="NF009293">
    <property type="entry name" value="PRK12651.1-4"/>
    <property type="match status" value="1"/>
</dbReference>
<feature type="transmembrane region" description="Helical" evidence="7">
    <location>
        <begin position="12"/>
        <end position="28"/>
    </location>
</feature>
<comment type="similarity">
    <text evidence="2">Belongs to the CPA3 antiporters (TC 2.A.63) subunit E family.</text>
</comment>
<dbReference type="GO" id="GO:0005886">
    <property type="term" value="C:plasma membrane"/>
    <property type="evidence" value="ECO:0007669"/>
    <property type="project" value="UniProtKB-SubCell"/>
</dbReference>
<comment type="subcellular location">
    <subcellularLocation>
        <location evidence="1">Cell membrane</location>
        <topology evidence="1">Multi-pass membrane protein</topology>
    </subcellularLocation>
</comment>
<evidence type="ECO:0000256" key="3">
    <source>
        <dbReference type="ARBA" id="ARBA00022475"/>
    </source>
</evidence>
<dbReference type="AlphaFoldDB" id="A0A6I6CP74"/>
<evidence type="ECO:0000256" key="1">
    <source>
        <dbReference type="ARBA" id="ARBA00004651"/>
    </source>
</evidence>
<accession>A0A6I6CP74</accession>
<dbReference type="RefSeq" id="WP_155969067.1">
    <property type="nucleotide sequence ID" value="NZ_CP037426.1"/>
</dbReference>
<proteinExistence type="inferred from homology"/>
<gene>
    <name evidence="8" type="ORF">E0495_04290</name>
</gene>
<keyword evidence="6 7" id="KW-0472">Membrane</keyword>
<evidence type="ECO:0000256" key="5">
    <source>
        <dbReference type="ARBA" id="ARBA00022989"/>
    </source>
</evidence>
<evidence type="ECO:0000313" key="9">
    <source>
        <dbReference type="Proteomes" id="UP000422744"/>
    </source>
</evidence>
<evidence type="ECO:0000256" key="2">
    <source>
        <dbReference type="ARBA" id="ARBA00006228"/>
    </source>
</evidence>
<dbReference type="GO" id="GO:0008324">
    <property type="term" value="F:monoatomic cation transmembrane transporter activity"/>
    <property type="evidence" value="ECO:0007669"/>
    <property type="project" value="InterPro"/>
</dbReference>